<name>A0A2S9YGL1_9BACT</name>
<accession>A0A2S9YGL1</accession>
<reference evidence="3 4" key="1">
    <citation type="submission" date="2018-03" db="EMBL/GenBank/DDBJ databases">
        <title>Draft Genome Sequences of the Obligatory Marine Myxobacteria Enhygromyxa salina SWB005.</title>
        <authorList>
            <person name="Poehlein A."/>
            <person name="Moghaddam J.A."/>
            <person name="Harms H."/>
            <person name="Alanjari M."/>
            <person name="Koenig G.M."/>
            <person name="Daniel R."/>
            <person name="Schaeberle T.F."/>
        </authorList>
    </citation>
    <scope>NUCLEOTIDE SEQUENCE [LARGE SCALE GENOMIC DNA]</scope>
    <source>
        <strain evidence="3 4">SWB005</strain>
    </source>
</reference>
<organism evidence="3 4">
    <name type="scientific">Enhygromyxa salina</name>
    <dbReference type="NCBI Taxonomy" id="215803"/>
    <lineage>
        <taxon>Bacteria</taxon>
        <taxon>Pseudomonadati</taxon>
        <taxon>Myxococcota</taxon>
        <taxon>Polyangia</taxon>
        <taxon>Nannocystales</taxon>
        <taxon>Nannocystaceae</taxon>
        <taxon>Enhygromyxa</taxon>
    </lineage>
</organism>
<evidence type="ECO:0000256" key="1">
    <source>
        <dbReference type="SAM" id="MobiDB-lite"/>
    </source>
</evidence>
<protein>
    <submittedName>
        <fullName evidence="3">Uncharacterized protein</fullName>
    </submittedName>
</protein>
<feature type="region of interest" description="Disordered" evidence="1">
    <location>
        <begin position="141"/>
        <end position="226"/>
    </location>
</feature>
<feature type="compositionally biased region" description="Acidic residues" evidence="1">
    <location>
        <begin position="144"/>
        <end position="220"/>
    </location>
</feature>
<dbReference type="PROSITE" id="PS51257">
    <property type="entry name" value="PROKAR_LIPOPROTEIN"/>
    <property type="match status" value="1"/>
</dbReference>
<evidence type="ECO:0000313" key="3">
    <source>
        <dbReference type="EMBL" id="PRQ04146.1"/>
    </source>
</evidence>
<keyword evidence="2" id="KW-0732">Signal</keyword>
<proteinExistence type="predicted"/>
<dbReference type="EMBL" id="PVNK01000058">
    <property type="protein sequence ID" value="PRQ04146.1"/>
    <property type="molecule type" value="Genomic_DNA"/>
</dbReference>
<dbReference type="AlphaFoldDB" id="A0A2S9YGL1"/>
<comment type="caution">
    <text evidence="3">The sequence shown here is derived from an EMBL/GenBank/DDBJ whole genome shotgun (WGS) entry which is preliminary data.</text>
</comment>
<evidence type="ECO:0000313" key="4">
    <source>
        <dbReference type="Proteomes" id="UP000237968"/>
    </source>
</evidence>
<feature type="signal peptide" evidence="2">
    <location>
        <begin position="1"/>
        <end position="25"/>
    </location>
</feature>
<evidence type="ECO:0000256" key="2">
    <source>
        <dbReference type="SAM" id="SignalP"/>
    </source>
</evidence>
<dbReference type="RefSeq" id="WP_181197394.1">
    <property type="nucleotide sequence ID" value="NZ_PVNK01000058.1"/>
</dbReference>
<sequence>MRGLKATLLGLALACALGSALSCGAAGDQVELRLFPCEFEGIEPRAVVVEITGFDADGAVVESFEVGFDDIAAAVFDDGYATVGYRSDAAVVTARVRVGWFSRPESGTIAEAEAVAVYESQTVPAHGQVLSLGATAGDCAELAGDGDGDTGDGDTGDGDGDTGDGDGDTGDGDGDTGDGDGDGDTGDGDGDTGDGDGDTGDGDGDTGDGDGDTGDGDGDPIDLPMIGDPCDGLFAFQCVPELNGDAGTALRCQNDELTATDNFAFACDGLCPDNVGTPVEACAGLGTPAQCLCEPPVAEGCDQVTLGCTGDGHIKLCFNGVVVIGTCNNCSMMGGYYTCSR</sequence>
<dbReference type="Proteomes" id="UP000237968">
    <property type="component" value="Unassembled WGS sequence"/>
</dbReference>
<gene>
    <name evidence="3" type="ORF">ENSA5_10360</name>
</gene>
<feature type="chain" id="PRO_5015702727" evidence="2">
    <location>
        <begin position="26"/>
        <end position="341"/>
    </location>
</feature>
<keyword evidence="4" id="KW-1185">Reference proteome</keyword>